<organism evidence="1 2">
    <name type="scientific">Holotrichia oblita</name>
    <name type="common">Chafer beetle</name>
    <dbReference type="NCBI Taxonomy" id="644536"/>
    <lineage>
        <taxon>Eukaryota</taxon>
        <taxon>Metazoa</taxon>
        <taxon>Ecdysozoa</taxon>
        <taxon>Arthropoda</taxon>
        <taxon>Hexapoda</taxon>
        <taxon>Insecta</taxon>
        <taxon>Pterygota</taxon>
        <taxon>Neoptera</taxon>
        <taxon>Endopterygota</taxon>
        <taxon>Coleoptera</taxon>
        <taxon>Polyphaga</taxon>
        <taxon>Scarabaeiformia</taxon>
        <taxon>Scarabaeidae</taxon>
        <taxon>Melolonthinae</taxon>
        <taxon>Holotrichia</taxon>
    </lineage>
</organism>
<evidence type="ECO:0000313" key="2">
    <source>
        <dbReference type="Proteomes" id="UP001056778"/>
    </source>
</evidence>
<evidence type="ECO:0000313" key="1">
    <source>
        <dbReference type="EMBL" id="KAI4457378.1"/>
    </source>
</evidence>
<sequence>MGERATRFCDRPTAAVSLHGAHPLGSRILRRQADPDDDAQQRTEGHPGGVGADVARQGQLQHRTEQHPIGIVRRFQFTTGFWYDFKGIIDYIFYTKHTMKPLGLLGPHSAEWLREHKIVGCPHPHIFSDHFPLLVELEMLPTVSAPINGIISHR</sequence>
<gene>
    <name evidence="1" type="ORF">MML48_7g00002077</name>
</gene>
<dbReference type="Proteomes" id="UP001056778">
    <property type="component" value="Chromosome 7"/>
</dbReference>
<dbReference type="EMBL" id="CM043021">
    <property type="protein sequence ID" value="KAI4457378.1"/>
    <property type="molecule type" value="Genomic_DNA"/>
</dbReference>
<protein>
    <submittedName>
        <fullName evidence="1">Carbon catabolite repressor protein 4</fullName>
    </submittedName>
</protein>
<comment type="caution">
    <text evidence="1">The sequence shown here is derived from an EMBL/GenBank/DDBJ whole genome shotgun (WGS) entry which is preliminary data.</text>
</comment>
<reference evidence="1" key="1">
    <citation type="submission" date="2022-04" db="EMBL/GenBank/DDBJ databases">
        <title>Chromosome-scale genome assembly of Holotrichia oblita Faldermann.</title>
        <authorList>
            <person name="Rongchong L."/>
        </authorList>
    </citation>
    <scope>NUCLEOTIDE SEQUENCE</scope>
    <source>
        <strain evidence="1">81SQS9</strain>
    </source>
</reference>
<keyword evidence="2" id="KW-1185">Reference proteome</keyword>
<accession>A0ACB9SPY2</accession>
<name>A0ACB9SPY2_HOLOL</name>
<proteinExistence type="predicted"/>